<sequence length="154" mass="17540">MTKGFATKEEEKKPYEEEEVYEADLEKYLEFVDFVTSNPSKDSDAFLGRLTELVDDGVDIQRLLTGAVGISAEGGEFMEIVKKIIFQGKPFNEDNRDHLIIELGDVMWYVAQCCMALNISIDEVVMKNVSKLLKRYPEGVFDVSRSEKRAANDR</sequence>
<name>A0A873WJ56_9CAUD</name>
<evidence type="ECO:0000313" key="3">
    <source>
        <dbReference type="Proteomes" id="UP000663144"/>
    </source>
</evidence>
<dbReference type="GeneID" id="77946741"/>
<accession>A0A873WJ56</accession>
<dbReference type="Gene3D" id="1.10.287.1080">
    <property type="entry name" value="MazG-like"/>
    <property type="match status" value="1"/>
</dbReference>
<dbReference type="Pfam" id="PF03819">
    <property type="entry name" value="MazG"/>
    <property type="match status" value="1"/>
</dbReference>
<dbReference type="CDD" id="cd11541">
    <property type="entry name" value="NTP-PPase_u4"/>
    <property type="match status" value="1"/>
</dbReference>
<dbReference type="SUPFAM" id="SSF101386">
    <property type="entry name" value="all-alpha NTP pyrophosphatases"/>
    <property type="match status" value="1"/>
</dbReference>
<dbReference type="InterPro" id="IPR011379">
    <property type="entry name" value="MazG-related_GP37"/>
</dbReference>
<proteinExistence type="predicted"/>
<reference evidence="2" key="1">
    <citation type="submission" date="2020-10" db="EMBL/GenBank/DDBJ databases">
        <title>The Isolation and Genome Sequence of a Novel Cyanophage S-H38 from the Yellow Sea, China.</title>
        <authorList>
            <person name="Jiang T."/>
        </authorList>
    </citation>
    <scope>NUCLEOTIDE SEQUENCE</scope>
</reference>
<dbReference type="PIRSF" id="PIRSF006639">
    <property type="entry name" value="UCP006639_pph"/>
    <property type="match status" value="1"/>
</dbReference>
<feature type="domain" description="NTP pyrophosphohydrolase MazG-like" evidence="1">
    <location>
        <begin position="70"/>
        <end position="138"/>
    </location>
</feature>
<dbReference type="RefSeq" id="YP_010670536.1">
    <property type="nucleotide sequence ID" value="NC_070964.1"/>
</dbReference>
<evidence type="ECO:0000313" key="2">
    <source>
        <dbReference type="EMBL" id="QPB08045.1"/>
    </source>
</evidence>
<organism evidence="2 3">
    <name type="scientific">Synechococcus phage S-H38</name>
    <dbReference type="NCBI Taxonomy" id="2783673"/>
    <lineage>
        <taxon>Viruses</taxon>
        <taxon>Duplodnaviria</taxon>
        <taxon>Heunggongvirae</taxon>
        <taxon>Uroviricota</taxon>
        <taxon>Caudoviricetes</taxon>
        <taxon>Pantevenvirales</taxon>
        <taxon>Kyanoviridae</taxon>
        <taxon>Yellowseavirus</taxon>
        <taxon>Yellowseavirus thirtyeight</taxon>
    </lineage>
</organism>
<protein>
    <submittedName>
        <fullName evidence="2">Pyrophosphatase</fullName>
    </submittedName>
</protein>
<dbReference type="Proteomes" id="UP000663144">
    <property type="component" value="Segment"/>
</dbReference>
<dbReference type="EMBL" id="MW117965">
    <property type="protein sequence ID" value="QPB08045.1"/>
    <property type="molecule type" value="Genomic_DNA"/>
</dbReference>
<keyword evidence="3" id="KW-1185">Reference proteome</keyword>
<dbReference type="KEGG" id="vg:77946741"/>
<evidence type="ECO:0000259" key="1">
    <source>
        <dbReference type="Pfam" id="PF03819"/>
    </source>
</evidence>
<dbReference type="InterPro" id="IPR004518">
    <property type="entry name" value="MazG-like_dom"/>
</dbReference>